<sequence>MLELKTLTYHPIQKSVFVDRFFCFLDTNHNGFIDMVELTAGARVLLSGTTSEKVNFVFTLFDMKSKLCCLPGKHRNGASIWLQPTSSPAREPPCARYFSTRYLANNAKRIAFVVGFWIVNACLFALNAYLYRDEIEWVVFAR</sequence>
<dbReference type="InterPro" id="IPR011992">
    <property type="entry name" value="EF-hand-dom_pair"/>
</dbReference>
<keyword evidence="2" id="KW-1133">Transmembrane helix</keyword>
<organism evidence="4 5">
    <name type="scientific">Elysia marginata</name>
    <dbReference type="NCBI Taxonomy" id="1093978"/>
    <lineage>
        <taxon>Eukaryota</taxon>
        <taxon>Metazoa</taxon>
        <taxon>Spiralia</taxon>
        <taxon>Lophotrochozoa</taxon>
        <taxon>Mollusca</taxon>
        <taxon>Gastropoda</taxon>
        <taxon>Heterobranchia</taxon>
        <taxon>Euthyneura</taxon>
        <taxon>Panpulmonata</taxon>
        <taxon>Sacoglossa</taxon>
        <taxon>Placobranchoidea</taxon>
        <taxon>Plakobranchidae</taxon>
        <taxon>Elysia</taxon>
    </lineage>
</organism>
<keyword evidence="2" id="KW-0472">Membrane</keyword>
<dbReference type="Gene3D" id="1.10.238.10">
    <property type="entry name" value="EF-hand"/>
    <property type="match status" value="1"/>
</dbReference>
<dbReference type="GO" id="GO:0005509">
    <property type="term" value="F:calcium ion binding"/>
    <property type="evidence" value="ECO:0007669"/>
    <property type="project" value="InterPro"/>
</dbReference>
<comment type="caution">
    <text evidence="4">The sequence shown here is derived from an EMBL/GenBank/DDBJ whole genome shotgun (WGS) entry which is preliminary data.</text>
</comment>
<dbReference type="PROSITE" id="PS50222">
    <property type="entry name" value="EF_HAND_2"/>
    <property type="match status" value="1"/>
</dbReference>
<protein>
    <recommendedName>
        <fullName evidence="3">EF-hand domain-containing protein</fullName>
    </recommendedName>
</protein>
<evidence type="ECO:0000313" key="4">
    <source>
        <dbReference type="EMBL" id="GFS01663.1"/>
    </source>
</evidence>
<keyword evidence="2" id="KW-0812">Transmembrane</keyword>
<dbReference type="Proteomes" id="UP000762676">
    <property type="component" value="Unassembled WGS sequence"/>
</dbReference>
<dbReference type="InterPro" id="IPR018247">
    <property type="entry name" value="EF_Hand_1_Ca_BS"/>
</dbReference>
<keyword evidence="5" id="KW-1185">Reference proteome</keyword>
<keyword evidence="1" id="KW-0106">Calcium</keyword>
<feature type="domain" description="EF-hand" evidence="3">
    <location>
        <begin position="13"/>
        <end position="48"/>
    </location>
</feature>
<evidence type="ECO:0000313" key="5">
    <source>
        <dbReference type="Proteomes" id="UP000762676"/>
    </source>
</evidence>
<evidence type="ECO:0000256" key="1">
    <source>
        <dbReference type="ARBA" id="ARBA00022837"/>
    </source>
</evidence>
<dbReference type="AlphaFoldDB" id="A0AAV4HU56"/>
<dbReference type="EMBL" id="BMAT01012900">
    <property type="protein sequence ID" value="GFS01663.1"/>
    <property type="molecule type" value="Genomic_DNA"/>
</dbReference>
<gene>
    <name evidence="4" type="ORF">ElyMa_006427400</name>
</gene>
<dbReference type="InterPro" id="IPR002048">
    <property type="entry name" value="EF_hand_dom"/>
</dbReference>
<name>A0AAV4HU56_9GAST</name>
<proteinExistence type="predicted"/>
<accession>A0AAV4HU56</accession>
<reference evidence="4 5" key="1">
    <citation type="journal article" date="2021" name="Elife">
        <title>Chloroplast acquisition without the gene transfer in kleptoplastic sea slugs, Plakobranchus ocellatus.</title>
        <authorList>
            <person name="Maeda T."/>
            <person name="Takahashi S."/>
            <person name="Yoshida T."/>
            <person name="Shimamura S."/>
            <person name="Takaki Y."/>
            <person name="Nagai Y."/>
            <person name="Toyoda A."/>
            <person name="Suzuki Y."/>
            <person name="Arimoto A."/>
            <person name="Ishii H."/>
            <person name="Satoh N."/>
            <person name="Nishiyama T."/>
            <person name="Hasebe M."/>
            <person name="Maruyama T."/>
            <person name="Minagawa J."/>
            <person name="Obokata J."/>
            <person name="Shigenobu S."/>
        </authorList>
    </citation>
    <scope>NUCLEOTIDE SEQUENCE [LARGE SCALE GENOMIC DNA]</scope>
</reference>
<evidence type="ECO:0000259" key="3">
    <source>
        <dbReference type="PROSITE" id="PS50222"/>
    </source>
</evidence>
<dbReference type="SUPFAM" id="SSF47473">
    <property type="entry name" value="EF-hand"/>
    <property type="match status" value="1"/>
</dbReference>
<feature type="transmembrane region" description="Helical" evidence="2">
    <location>
        <begin position="110"/>
        <end position="131"/>
    </location>
</feature>
<evidence type="ECO:0000256" key="2">
    <source>
        <dbReference type="SAM" id="Phobius"/>
    </source>
</evidence>
<dbReference type="PROSITE" id="PS00018">
    <property type="entry name" value="EF_HAND_1"/>
    <property type="match status" value="1"/>
</dbReference>